<keyword evidence="3" id="KW-1185">Reference proteome</keyword>
<accession>A0AAD7I495</accession>
<evidence type="ECO:0000256" key="1">
    <source>
        <dbReference type="SAM" id="MobiDB-lite"/>
    </source>
</evidence>
<proteinExistence type="predicted"/>
<protein>
    <submittedName>
        <fullName evidence="2">Uncharacterized protein</fullName>
    </submittedName>
</protein>
<gene>
    <name evidence="2" type="ORF">DFH07DRAFT_989070</name>
</gene>
<dbReference type="AlphaFoldDB" id="A0AAD7I495"/>
<dbReference type="Proteomes" id="UP001215280">
    <property type="component" value="Unassembled WGS sequence"/>
</dbReference>
<sequence>MFSPRTQQPLPPPLPFERLLRHSSQSRTEDFRKTNESMQETLASVSPLWISPEFNFCLVQLPMDRDTELAQVRKLFMAHSWQYGLSVTAERRDTISIGDLSGLSVDATLVRTLYTLRSLYSTQKEDLCGAQKFLRKAGRTALHHAATLRLEDAPVLDCCKFFIYFIDKGSFRSSQAVHMFDTELNFLWAKSILFIRDSQQPVAGGKRWEFAALAELRSLFASTQSDSRWNHREAVAEITAITRGFADKDYRYLDPALSLCWTIASTPLYEDTFEFLVPTKEPGLHGKIPKRSVMAQTRPVVAVGNEGLKQWIKDRRSRLSKHGQLWLYGGPNPTSIP</sequence>
<reference evidence="2" key="1">
    <citation type="submission" date="2023-03" db="EMBL/GenBank/DDBJ databases">
        <title>Massive genome expansion in bonnet fungi (Mycena s.s.) driven by repeated elements and novel gene families across ecological guilds.</title>
        <authorList>
            <consortium name="Lawrence Berkeley National Laboratory"/>
            <person name="Harder C.B."/>
            <person name="Miyauchi S."/>
            <person name="Viragh M."/>
            <person name="Kuo A."/>
            <person name="Thoen E."/>
            <person name="Andreopoulos B."/>
            <person name="Lu D."/>
            <person name="Skrede I."/>
            <person name="Drula E."/>
            <person name="Henrissat B."/>
            <person name="Morin E."/>
            <person name="Kohler A."/>
            <person name="Barry K."/>
            <person name="LaButti K."/>
            <person name="Morin E."/>
            <person name="Salamov A."/>
            <person name="Lipzen A."/>
            <person name="Mereny Z."/>
            <person name="Hegedus B."/>
            <person name="Baldrian P."/>
            <person name="Stursova M."/>
            <person name="Weitz H."/>
            <person name="Taylor A."/>
            <person name="Grigoriev I.V."/>
            <person name="Nagy L.G."/>
            <person name="Martin F."/>
            <person name="Kauserud H."/>
        </authorList>
    </citation>
    <scope>NUCLEOTIDE SEQUENCE</scope>
    <source>
        <strain evidence="2">CBHHK188m</strain>
    </source>
</reference>
<dbReference type="EMBL" id="JARJLG010000163">
    <property type="protein sequence ID" value="KAJ7734150.1"/>
    <property type="molecule type" value="Genomic_DNA"/>
</dbReference>
<evidence type="ECO:0000313" key="3">
    <source>
        <dbReference type="Proteomes" id="UP001215280"/>
    </source>
</evidence>
<organism evidence="2 3">
    <name type="scientific">Mycena maculata</name>
    <dbReference type="NCBI Taxonomy" id="230809"/>
    <lineage>
        <taxon>Eukaryota</taxon>
        <taxon>Fungi</taxon>
        <taxon>Dikarya</taxon>
        <taxon>Basidiomycota</taxon>
        <taxon>Agaricomycotina</taxon>
        <taxon>Agaricomycetes</taxon>
        <taxon>Agaricomycetidae</taxon>
        <taxon>Agaricales</taxon>
        <taxon>Marasmiineae</taxon>
        <taxon>Mycenaceae</taxon>
        <taxon>Mycena</taxon>
    </lineage>
</organism>
<feature type="region of interest" description="Disordered" evidence="1">
    <location>
        <begin position="1"/>
        <end position="35"/>
    </location>
</feature>
<evidence type="ECO:0000313" key="2">
    <source>
        <dbReference type="EMBL" id="KAJ7734150.1"/>
    </source>
</evidence>
<name>A0AAD7I495_9AGAR</name>
<comment type="caution">
    <text evidence="2">The sequence shown here is derived from an EMBL/GenBank/DDBJ whole genome shotgun (WGS) entry which is preliminary data.</text>
</comment>